<gene>
    <name evidence="1" type="ORF">N1851_019524</name>
</gene>
<dbReference type="Proteomes" id="UP001174136">
    <property type="component" value="Unassembled WGS sequence"/>
</dbReference>
<organism evidence="1 2">
    <name type="scientific">Merluccius polli</name>
    <name type="common">Benguela hake</name>
    <name type="synonym">Merluccius cadenati</name>
    <dbReference type="NCBI Taxonomy" id="89951"/>
    <lineage>
        <taxon>Eukaryota</taxon>
        <taxon>Metazoa</taxon>
        <taxon>Chordata</taxon>
        <taxon>Craniata</taxon>
        <taxon>Vertebrata</taxon>
        <taxon>Euteleostomi</taxon>
        <taxon>Actinopterygii</taxon>
        <taxon>Neopterygii</taxon>
        <taxon>Teleostei</taxon>
        <taxon>Neoteleostei</taxon>
        <taxon>Acanthomorphata</taxon>
        <taxon>Zeiogadaria</taxon>
        <taxon>Gadariae</taxon>
        <taxon>Gadiformes</taxon>
        <taxon>Gadoidei</taxon>
        <taxon>Merlucciidae</taxon>
        <taxon>Merluccius</taxon>
    </lineage>
</organism>
<proteinExistence type="predicted"/>
<dbReference type="AlphaFoldDB" id="A0AA47MM03"/>
<name>A0AA47MM03_MERPO</name>
<comment type="caution">
    <text evidence="1">The sequence shown here is derived from an EMBL/GenBank/DDBJ whole genome shotgun (WGS) entry which is preliminary data.</text>
</comment>
<keyword evidence="2" id="KW-1185">Reference proteome</keyword>
<dbReference type="EMBL" id="JAOPHQ010003556">
    <property type="protein sequence ID" value="KAK0142549.1"/>
    <property type="molecule type" value="Genomic_DNA"/>
</dbReference>
<protein>
    <submittedName>
        <fullName evidence="1">Uncharacterized protein</fullName>
    </submittedName>
</protein>
<dbReference type="InterPro" id="IPR036116">
    <property type="entry name" value="FN3_sf"/>
</dbReference>
<evidence type="ECO:0000313" key="2">
    <source>
        <dbReference type="Proteomes" id="UP001174136"/>
    </source>
</evidence>
<accession>A0AA47MM03</accession>
<reference evidence="1" key="1">
    <citation type="journal article" date="2023" name="Front. Mar. Sci.">
        <title>A new Merluccius polli reference genome to investigate the effects of global change in West African waters.</title>
        <authorList>
            <person name="Mateo J.L."/>
            <person name="Blanco-Fernandez C."/>
            <person name="Garcia-Vazquez E."/>
            <person name="Machado-Schiaffino G."/>
        </authorList>
    </citation>
    <scope>NUCLEOTIDE SEQUENCE</scope>
    <source>
        <strain evidence="1">C29</strain>
        <tissue evidence="1">Fin</tissue>
    </source>
</reference>
<evidence type="ECO:0000313" key="1">
    <source>
        <dbReference type="EMBL" id="KAK0142549.1"/>
    </source>
</evidence>
<sequence>MLMGCEVEDVVAGGLRSDWFAVIHCVLNRCAVGALGDFVKPACGACSPTRGTLPGYAAAWRARPGEGGPTPWPSTRVRCGSLGGLCEASVRRLLPNTRYSARVRCGLEGKTRGRWTHAVAFNTDQ</sequence>
<dbReference type="SUPFAM" id="SSF49265">
    <property type="entry name" value="Fibronectin type III"/>
    <property type="match status" value="1"/>
</dbReference>